<evidence type="ECO:0000313" key="2">
    <source>
        <dbReference type="Proteomes" id="UP000199379"/>
    </source>
</evidence>
<sequence length="300" mass="33887">MQLFTDREQAPKARTKTVMDRREERAIAAAIRGLYAQDAFGIDFPSTCPDGAGFDGTDAHTFEGALLGAVPEMDGWLERAVIPYDGDEPIAPTGAILDAIEWLAMHVGKPLKGNWHKYYDHHHLSWSRDEGQKEFREAINAVLGRNGLAYEMDPSCRILRVVEGPDAKLLAQARFKTGDQALDGLLETARRRFFDRDQDAGQRAIEALWDGFERLKTQDDPSNKKKSVEAMIAIVAQSDEAKQMINMEMRALTDIGNTWRIRHHEVGKTELGEGTHMRDYLFLRMFSVIRFLLGPRGMLL</sequence>
<name>A0A1H6WJW2_9RHOB</name>
<dbReference type="Proteomes" id="UP000199379">
    <property type="component" value="Unassembled WGS sequence"/>
</dbReference>
<evidence type="ECO:0000313" key="1">
    <source>
        <dbReference type="EMBL" id="SEJ12645.1"/>
    </source>
</evidence>
<organism evidence="1 2">
    <name type="scientific">Cribrihabitans marinus</name>
    <dbReference type="NCBI Taxonomy" id="1227549"/>
    <lineage>
        <taxon>Bacteria</taxon>
        <taxon>Pseudomonadati</taxon>
        <taxon>Pseudomonadota</taxon>
        <taxon>Alphaproteobacteria</taxon>
        <taxon>Rhodobacterales</taxon>
        <taxon>Paracoccaceae</taxon>
        <taxon>Cribrihabitans</taxon>
    </lineage>
</organism>
<dbReference type="AlphaFoldDB" id="A0A1H6WJW2"/>
<protein>
    <submittedName>
        <fullName evidence="1">Uncharacterized protein</fullName>
    </submittedName>
</protein>
<dbReference type="EMBL" id="FNYD01000003">
    <property type="protein sequence ID" value="SEJ12645.1"/>
    <property type="molecule type" value="Genomic_DNA"/>
</dbReference>
<proteinExistence type="predicted"/>
<reference evidence="1 2" key="1">
    <citation type="submission" date="2016-10" db="EMBL/GenBank/DDBJ databases">
        <authorList>
            <person name="de Groot N.N."/>
        </authorList>
    </citation>
    <scope>NUCLEOTIDE SEQUENCE [LARGE SCALE GENOMIC DNA]</scope>
    <source>
        <strain evidence="1 2">DSM 29340</strain>
    </source>
</reference>
<gene>
    <name evidence="1" type="ORF">SAMN05444007_103381</name>
</gene>
<dbReference type="OrthoDB" id="5106738at2"/>
<accession>A0A1H6WJW2</accession>
<dbReference type="RefSeq" id="WP_143057896.1">
    <property type="nucleotide sequence ID" value="NZ_BMGV01000003.1"/>
</dbReference>
<keyword evidence="2" id="KW-1185">Reference proteome</keyword>